<dbReference type="Pfam" id="PF07717">
    <property type="entry name" value="OB_NTP_bind"/>
    <property type="match status" value="1"/>
</dbReference>
<accession>A0AAD4KV67</accession>
<dbReference type="SMART" id="SM00847">
    <property type="entry name" value="HA2"/>
    <property type="match status" value="1"/>
</dbReference>
<dbReference type="RefSeq" id="XP_046075209.1">
    <property type="nucleotide sequence ID" value="XM_046221672.1"/>
</dbReference>
<dbReference type="SUPFAM" id="SSF52540">
    <property type="entry name" value="P-loop containing nucleoside triphosphate hydrolases"/>
    <property type="match status" value="1"/>
</dbReference>
<evidence type="ECO:0000313" key="2">
    <source>
        <dbReference type="EMBL" id="KAH8701833.1"/>
    </source>
</evidence>
<evidence type="ECO:0000259" key="1">
    <source>
        <dbReference type="SMART" id="SM00847"/>
    </source>
</evidence>
<dbReference type="InterPro" id="IPR007502">
    <property type="entry name" value="Helicase-assoc_dom"/>
</dbReference>
<dbReference type="GeneID" id="70251959"/>
<dbReference type="GO" id="GO:0003723">
    <property type="term" value="F:RNA binding"/>
    <property type="evidence" value="ECO:0007669"/>
    <property type="project" value="TreeGrafter"/>
</dbReference>
<dbReference type="Gene3D" id="1.20.120.1080">
    <property type="match status" value="1"/>
</dbReference>
<dbReference type="InterPro" id="IPR027417">
    <property type="entry name" value="P-loop_NTPase"/>
</dbReference>
<dbReference type="PANTHER" id="PTHR18934">
    <property type="entry name" value="ATP-DEPENDENT RNA HELICASE"/>
    <property type="match status" value="1"/>
</dbReference>
<keyword evidence="3" id="KW-1185">Reference proteome</keyword>
<dbReference type="GO" id="GO:0003724">
    <property type="term" value="F:RNA helicase activity"/>
    <property type="evidence" value="ECO:0007669"/>
    <property type="project" value="TreeGrafter"/>
</dbReference>
<dbReference type="Proteomes" id="UP001201262">
    <property type="component" value="Unassembled WGS sequence"/>
</dbReference>
<organism evidence="2 3">
    <name type="scientific">Talaromyces proteolyticus</name>
    <dbReference type="NCBI Taxonomy" id="1131652"/>
    <lineage>
        <taxon>Eukaryota</taxon>
        <taxon>Fungi</taxon>
        <taxon>Dikarya</taxon>
        <taxon>Ascomycota</taxon>
        <taxon>Pezizomycotina</taxon>
        <taxon>Eurotiomycetes</taxon>
        <taxon>Eurotiomycetidae</taxon>
        <taxon>Eurotiales</taxon>
        <taxon>Trichocomaceae</taxon>
        <taxon>Talaromyces</taxon>
        <taxon>Talaromyces sect. Bacilispori</taxon>
    </lineage>
</organism>
<dbReference type="InterPro" id="IPR011709">
    <property type="entry name" value="DEAD-box_helicase_OB_fold"/>
</dbReference>
<protein>
    <recommendedName>
        <fullName evidence="1">Helicase-associated domain-containing protein</fullName>
    </recommendedName>
</protein>
<dbReference type="EMBL" id="JAJTJA010000003">
    <property type="protein sequence ID" value="KAH8701833.1"/>
    <property type="molecule type" value="Genomic_DNA"/>
</dbReference>
<sequence>MTSFPMEPALAKVLLAAIEMRCSDEMLSIVAMLNLANVVYRPKEKQTQADQKKAKFHDVHGGRLTLLNIYNSWKQNGYSNAWCFENFIQARSMKQAKNVRDQLAKVLERWRHPVISCGPKTDCVRRALCAGHFRQAARRDIEAGSGGYKTLIEGTSVYMHPSSALFGKHAEWVIYHEVVLTTREYMRWTTSIEPKWLVEAASTFFKVAGTDGTLSKRRKQERIQPLHNKFEAENDWRLSAQRRGGRGGGGGTWG</sequence>
<evidence type="ECO:0000313" key="3">
    <source>
        <dbReference type="Proteomes" id="UP001201262"/>
    </source>
</evidence>
<name>A0AAD4KV67_9EURO</name>
<dbReference type="PANTHER" id="PTHR18934:SF85">
    <property type="entry name" value="ATP-DEPENDENT RNA HELICASE DHX8"/>
    <property type="match status" value="1"/>
</dbReference>
<dbReference type="GO" id="GO:0000390">
    <property type="term" value="P:spliceosomal complex disassembly"/>
    <property type="evidence" value="ECO:0007669"/>
    <property type="project" value="TreeGrafter"/>
</dbReference>
<proteinExistence type="predicted"/>
<dbReference type="AlphaFoldDB" id="A0AAD4KV67"/>
<comment type="caution">
    <text evidence="2">The sequence shown here is derived from an EMBL/GenBank/DDBJ whole genome shotgun (WGS) entry which is preliminary data.</text>
</comment>
<dbReference type="GO" id="GO:0071013">
    <property type="term" value="C:catalytic step 2 spliceosome"/>
    <property type="evidence" value="ECO:0007669"/>
    <property type="project" value="TreeGrafter"/>
</dbReference>
<dbReference type="Pfam" id="PF21010">
    <property type="entry name" value="HA2_C"/>
    <property type="match status" value="1"/>
</dbReference>
<reference evidence="2" key="1">
    <citation type="submission" date="2021-12" db="EMBL/GenBank/DDBJ databases">
        <title>Convergent genome expansion in fungi linked to evolution of root-endophyte symbiosis.</title>
        <authorList>
            <consortium name="DOE Joint Genome Institute"/>
            <person name="Ke Y.-H."/>
            <person name="Bonito G."/>
            <person name="Liao H.-L."/>
            <person name="Looney B."/>
            <person name="Rojas-Flechas A."/>
            <person name="Nash J."/>
            <person name="Hameed K."/>
            <person name="Schadt C."/>
            <person name="Martin F."/>
            <person name="Crous P.W."/>
            <person name="Miettinen O."/>
            <person name="Magnuson J.K."/>
            <person name="Labbe J."/>
            <person name="Jacobson D."/>
            <person name="Doktycz M.J."/>
            <person name="Veneault-Fourrey C."/>
            <person name="Kuo A."/>
            <person name="Mondo S."/>
            <person name="Calhoun S."/>
            <person name="Riley R."/>
            <person name="Ohm R."/>
            <person name="LaButti K."/>
            <person name="Andreopoulos B."/>
            <person name="Pangilinan J."/>
            <person name="Nolan M."/>
            <person name="Tritt A."/>
            <person name="Clum A."/>
            <person name="Lipzen A."/>
            <person name="Daum C."/>
            <person name="Barry K."/>
            <person name="Grigoriev I.V."/>
            <person name="Vilgalys R."/>
        </authorList>
    </citation>
    <scope>NUCLEOTIDE SEQUENCE</scope>
    <source>
        <strain evidence="2">PMI_201</strain>
    </source>
</reference>
<gene>
    <name evidence="2" type="ORF">BGW36DRAFT_445454</name>
</gene>
<feature type="domain" description="Helicase-associated" evidence="1">
    <location>
        <begin position="1"/>
        <end position="67"/>
    </location>
</feature>